<reference evidence="3 4" key="1">
    <citation type="submission" date="2016-11" db="EMBL/GenBank/DDBJ databases">
        <authorList>
            <person name="Jaros S."/>
            <person name="Januszkiewicz K."/>
            <person name="Wedrychowicz H."/>
        </authorList>
    </citation>
    <scope>NUCLEOTIDE SEQUENCE [LARGE SCALE GENOMIC DNA]</scope>
    <source>
        <strain evidence="3 4">DSM 19436</strain>
    </source>
</reference>
<protein>
    <submittedName>
        <fullName evidence="3">Uncharacterized protein</fullName>
    </submittedName>
</protein>
<keyword evidence="2" id="KW-0812">Transmembrane</keyword>
<organism evidence="3 4">
    <name type="scientific">Kaistia soli DSM 19436</name>
    <dbReference type="NCBI Taxonomy" id="1122133"/>
    <lineage>
        <taxon>Bacteria</taxon>
        <taxon>Pseudomonadati</taxon>
        <taxon>Pseudomonadota</taxon>
        <taxon>Alphaproteobacteria</taxon>
        <taxon>Hyphomicrobiales</taxon>
        <taxon>Kaistiaceae</taxon>
        <taxon>Kaistia</taxon>
    </lineage>
</organism>
<proteinExistence type="predicted"/>
<evidence type="ECO:0000313" key="3">
    <source>
        <dbReference type="EMBL" id="SHF63187.1"/>
    </source>
</evidence>
<sequence>MAIRNEPEEIRNAPRKSTDDARQAVAPHTLRYMLAIGLVGVIVAFAIIYFVFV</sequence>
<dbReference type="RefSeq" id="WP_175561831.1">
    <property type="nucleotide sequence ID" value="NZ_FQUP01000002.1"/>
</dbReference>
<evidence type="ECO:0000256" key="2">
    <source>
        <dbReference type="SAM" id="Phobius"/>
    </source>
</evidence>
<keyword evidence="2" id="KW-1133">Transmembrane helix</keyword>
<dbReference type="AlphaFoldDB" id="A0A1M5D8H2"/>
<evidence type="ECO:0000256" key="1">
    <source>
        <dbReference type="SAM" id="MobiDB-lite"/>
    </source>
</evidence>
<accession>A0A1M5D8H2</accession>
<feature type="region of interest" description="Disordered" evidence="1">
    <location>
        <begin position="1"/>
        <end position="21"/>
    </location>
</feature>
<evidence type="ECO:0000313" key="4">
    <source>
        <dbReference type="Proteomes" id="UP000184485"/>
    </source>
</evidence>
<dbReference type="Proteomes" id="UP000184485">
    <property type="component" value="Unassembled WGS sequence"/>
</dbReference>
<keyword evidence="2" id="KW-0472">Membrane</keyword>
<keyword evidence="4" id="KW-1185">Reference proteome</keyword>
<feature type="transmembrane region" description="Helical" evidence="2">
    <location>
        <begin position="32"/>
        <end position="52"/>
    </location>
</feature>
<dbReference type="EMBL" id="FQUP01000002">
    <property type="protein sequence ID" value="SHF63187.1"/>
    <property type="molecule type" value="Genomic_DNA"/>
</dbReference>
<name>A0A1M5D8H2_9HYPH</name>
<gene>
    <name evidence="3" type="ORF">SAMN02745157_2593</name>
</gene>